<feature type="domain" description="Multidrug resistance protein MdtA-like beta-barrel" evidence="6">
    <location>
        <begin position="244"/>
        <end position="332"/>
    </location>
</feature>
<dbReference type="Proteomes" id="UP000005090">
    <property type="component" value="Chromosome"/>
</dbReference>
<comment type="similarity">
    <text evidence="2">Belongs to the membrane fusion protein (MFP) (TC 8.A.1) family.</text>
</comment>
<dbReference type="GO" id="GO:0022857">
    <property type="term" value="F:transmembrane transporter activity"/>
    <property type="evidence" value="ECO:0007669"/>
    <property type="project" value="InterPro"/>
</dbReference>
<dbReference type="Gene3D" id="2.40.50.100">
    <property type="match status" value="1"/>
</dbReference>
<dbReference type="Gene3D" id="2.40.30.170">
    <property type="match status" value="1"/>
</dbReference>
<dbReference type="Gene3D" id="2.40.420.20">
    <property type="match status" value="1"/>
</dbReference>
<comment type="subcellular location">
    <subcellularLocation>
        <location evidence="1">Cell inner membrane</location>
        <topology evidence="1">Lipid-anchor</topology>
    </subcellularLocation>
</comment>
<dbReference type="InterPro" id="IPR058626">
    <property type="entry name" value="MdtA-like_b-barrel"/>
</dbReference>
<dbReference type="AlphaFoldDB" id="H8GKZ1"/>
<dbReference type="STRING" id="686340.Metal_2780"/>
<evidence type="ECO:0000256" key="1">
    <source>
        <dbReference type="ARBA" id="ARBA00004519"/>
    </source>
</evidence>
<sequence>MIKNTRRPIVIQRNSLSWELSTVLPEGTLFLDRFRIRLGHLAGLAAMAALVAAGGCKDAEAPGAQPPQGPPPNVKIAQPVSRAVTEWDEYTGRLEAVEAVEVRARVSGYLDKVNFKDGEKVRKGDLLFVIDPRPFKAQLDYAKAELERVKSRKELAQNDLDRAERLFKVKAISKEEYDARQKGLREASAVVASAAANVETARLNLEYTQIRAPIDGRISRELITVGNLVKTDDTLLTTIVSTNPVYVYVDADERAVLKYRRQKNGGTAAAIDGTPVELALADENDFPHRGVLDYIAPREDTATGTITLRGVFPNDDDFLRPGFFARLRVRLGEPYPALLIPDQAIGTDQANRFVWAVKPNNEVEYRTVELGAHIGQSYVIRKGLKPDEWIVIEGLQKIRPGITVNPERINLAETQPGQ</sequence>
<reference evidence="8 9" key="1">
    <citation type="journal article" date="2013" name="Genome Announc.">
        <title>Genome Sequence of the Obligate Gammaproteobacterial Methanotroph Methylomicrobium album Strain BG8.</title>
        <authorList>
            <person name="Kits K.D."/>
            <person name="Kalyuzhnaya M.G."/>
            <person name="Klotz M.G."/>
            <person name="Jetten M.S."/>
            <person name="Op den Camp H.J."/>
            <person name="Vuilleumier S."/>
            <person name="Bringel F."/>
            <person name="Dispirito A.A."/>
            <person name="Murrell J.C."/>
            <person name="Bruce D."/>
            <person name="Cheng J.F."/>
            <person name="Copeland A."/>
            <person name="Goodwin L."/>
            <person name="Hauser L."/>
            <person name="Lajus A."/>
            <person name="Land M.L."/>
            <person name="Lapidus A."/>
            <person name="Lucas S."/>
            <person name="Medigue C."/>
            <person name="Pitluck S."/>
            <person name="Woyke T."/>
            <person name="Zeytun A."/>
            <person name="Stein L.Y."/>
        </authorList>
    </citation>
    <scope>NUCLEOTIDE SEQUENCE [LARGE SCALE GENOMIC DNA]</scope>
    <source>
        <strain evidence="8 9">BG8</strain>
    </source>
</reference>
<proteinExistence type="inferred from homology"/>
<feature type="domain" description="Multidrug resistance protein MdtA-like alpha-helical hairpin" evidence="4">
    <location>
        <begin position="139"/>
        <end position="208"/>
    </location>
</feature>
<evidence type="ECO:0000313" key="9">
    <source>
        <dbReference type="Proteomes" id="UP000005090"/>
    </source>
</evidence>
<keyword evidence="3" id="KW-0175">Coiled coil</keyword>
<organism evidence="8 9">
    <name type="scientific">Methylomicrobium album BG8</name>
    <dbReference type="NCBI Taxonomy" id="686340"/>
    <lineage>
        <taxon>Bacteria</taxon>
        <taxon>Pseudomonadati</taxon>
        <taxon>Pseudomonadota</taxon>
        <taxon>Gammaproteobacteria</taxon>
        <taxon>Methylococcales</taxon>
        <taxon>Methylococcaceae</taxon>
        <taxon>Methylomicrobium</taxon>
    </lineage>
</organism>
<dbReference type="PANTHER" id="PTHR30158:SF10">
    <property type="entry name" value="CATION EFFLUX PUMP"/>
    <property type="match status" value="1"/>
</dbReference>
<evidence type="ECO:0000259" key="7">
    <source>
        <dbReference type="Pfam" id="PF25967"/>
    </source>
</evidence>
<dbReference type="InterPro" id="IPR058625">
    <property type="entry name" value="MdtA-like_BSH"/>
</dbReference>
<dbReference type="FunFam" id="2.40.420.20:FF:000001">
    <property type="entry name" value="Efflux RND transporter periplasmic adaptor subunit"/>
    <property type="match status" value="1"/>
</dbReference>
<feature type="coiled-coil region" evidence="3">
    <location>
        <begin position="139"/>
        <end position="166"/>
    </location>
</feature>
<dbReference type="GO" id="GO:0005886">
    <property type="term" value="C:plasma membrane"/>
    <property type="evidence" value="ECO:0007669"/>
    <property type="project" value="UniProtKB-SubCell"/>
</dbReference>
<evidence type="ECO:0000256" key="3">
    <source>
        <dbReference type="SAM" id="Coils"/>
    </source>
</evidence>
<protein>
    <submittedName>
        <fullName evidence="8">RND family efflux transporter, MFP subunit</fullName>
    </submittedName>
</protein>
<dbReference type="GO" id="GO:0046677">
    <property type="term" value="P:response to antibiotic"/>
    <property type="evidence" value="ECO:0007669"/>
    <property type="project" value="TreeGrafter"/>
</dbReference>
<dbReference type="HOGENOM" id="CLU_018816_2_1_6"/>
<dbReference type="Pfam" id="PF25944">
    <property type="entry name" value="Beta-barrel_RND"/>
    <property type="match status" value="1"/>
</dbReference>
<dbReference type="SUPFAM" id="SSF111369">
    <property type="entry name" value="HlyD-like secretion proteins"/>
    <property type="match status" value="1"/>
</dbReference>
<dbReference type="NCBIfam" id="TIGR01730">
    <property type="entry name" value="RND_mfp"/>
    <property type="match status" value="1"/>
</dbReference>
<name>H8GKZ1_METAL</name>
<evidence type="ECO:0000256" key="2">
    <source>
        <dbReference type="ARBA" id="ARBA00009477"/>
    </source>
</evidence>
<dbReference type="PANTHER" id="PTHR30158">
    <property type="entry name" value="ACRA/E-RELATED COMPONENT OF DRUG EFFLUX TRANSPORTER"/>
    <property type="match status" value="1"/>
</dbReference>
<dbReference type="RefSeq" id="WP_005373096.1">
    <property type="nucleotide sequence ID" value="NZ_CM001475.1"/>
</dbReference>
<evidence type="ECO:0000259" key="5">
    <source>
        <dbReference type="Pfam" id="PF25917"/>
    </source>
</evidence>
<dbReference type="InterPro" id="IPR006143">
    <property type="entry name" value="RND_pump_MFP"/>
</dbReference>
<feature type="domain" description="Multidrug resistance protein MdtA-like barrel-sandwich hybrid" evidence="5">
    <location>
        <begin position="99"/>
        <end position="236"/>
    </location>
</feature>
<evidence type="ECO:0000259" key="4">
    <source>
        <dbReference type="Pfam" id="PF25876"/>
    </source>
</evidence>
<dbReference type="EMBL" id="CM001475">
    <property type="protein sequence ID" value="EIC30472.1"/>
    <property type="molecule type" value="Genomic_DNA"/>
</dbReference>
<feature type="domain" description="Multidrug resistance protein MdtA-like C-terminal permuted SH3" evidence="7">
    <location>
        <begin position="337"/>
        <end position="397"/>
    </location>
</feature>
<dbReference type="Pfam" id="PF25917">
    <property type="entry name" value="BSH_RND"/>
    <property type="match status" value="1"/>
</dbReference>
<dbReference type="eggNOG" id="COG0845">
    <property type="taxonomic scope" value="Bacteria"/>
</dbReference>
<dbReference type="Pfam" id="PF25876">
    <property type="entry name" value="HH_MFP_RND"/>
    <property type="match status" value="1"/>
</dbReference>
<dbReference type="Gene3D" id="1.10.287.470">
    <property type="entry name" value="Helix hairpin bin"/>
    <property type="match status" value="1"/>
</dbReference>
<dbReference type="Pfam" id="PF25967">
    <property type="entry name" value="RND-MFP_C"/>
    <property type="match status" value="1"/>
</dbReference>
<dbReference type="InterPro" id="IPR058624">
    <property type="entry name" value="MdtA-like_HH"/>
</dbReference>
<dbReference type="InterPro" id="IPR058627">
    <property type="entry name" value="MdtA-like_C"/>
</dbReference>
<keyword evidence="9" id="KW-1185">Reference proteome</keyword>
<gene>
    <name evidence="8" type="ORF">Metal_2780</name>
</gene>
<evidence type="ECO:0000259" key="6">
    <source>
        <dbReference type="Pfam" id="PF25944"/>
    </source>
</evidence>
<evidence type="ECO:0000313" key="8">
    <source>
        <dbReference type="EMBL" id="EIC30472.1"/>
    </source>
</evidence>
<accession>H8GKZ1</accession>